<sequence length="388" mass="44109">MLKNIVIIILSVVPLFCRAEADTLKITSAETDFVPRTAFFEVKLNQSQGKLQNGTLKISTKDDSIGIVLNSRVVANDTIFTMQDSSQNALGRIYDLLGCQESDLRQKYYLADPRYGSIVFNHLINRVFQLPAHQLTMVVIPQLAAAEAATLETSQIAWILVGVLGISVLVLIILYAMEKSKKPASDTKLVKEKIKRFKAELIEERQNKDISDAEVIDILCQRYYDQISLNKDYSKLSAELENTKQNYQSYVAQVSAESEDEKQYFRLISEAYIKPFVRHFKDDTPYPADEETQQKLIGNLIPLAFHFMSFVKLKNKEGVEYDKLNMQQLLNPAFVSSQLKKVDLTANVTNTDNKLVLHIIELLKQYHVSELDKVNINGYIIKNDKSNA</sequence>
<keyword evidence="2" id="KW-0472">Membrane</keyword>
<dbReference type="EMBL" id="SEWF01000067">
    <property type="protein sequence ID" value="RYU92885.1"/>
    <property type="molecule type" value="Genomic_DNA"/>
</dbReference>
<keyword evidence="4" id="KW-1185">Reference proteome</keyword>
<dbReference type="Proteomes" id="UP000293162">
    <property type="component" value="Unassembled WGS sequence"/>
</dbReference>
<feature type="coiled-coil region" evidence="1">
    <location>
        <begin position="226"/>
        <end position="253"/>
    </location>
</feature>
<evidence type="ECO:0000313" key="4">
    <source>
        <dbReference type="Proteomes" id="UP000293162"/>
    </source>
</evidence>
<dbReference type="AlphaFoldDB" id="A0A4Q5LTP2"/>
<keyword evidence="2" id="KW-1133">Transmembrane helix</keyword>
<reference evidence="3 4" key="1">
    <citation type="submission" date="2019-02" db="EMBL/GenBank/DDBJ databases">
        <title>Bacterial novel species Emticicia sp. 17J42-9 isolated from soil.</title>
        <authorList>
            <person name="Jung H.-Y."/>
        </authorList>
    </citation>
    <scope>NUCLEOTIDE SEQUENCE [LARGE SCALE GENOMIC DNA]</scope>
    <source>
        <strain evidence="3 4">17J42-9</strain>
    </source>
</reference>
<gene>
    <name evidence="3" type="ORF">EWM59_24920</name>
</gene>
<keyword evidence="1" id="KW-0175">Coiled coil</keyword>
<feature type="transmembrane region" description="Helical" evidence="2">
    <location>
        <begin position="156"/>
        <end position="177"/>
    </location>
</feature>
<proteinExistence type="predicted"/>
<evidence type="ECO:0000256" key="2">
    <source>
        <dbReference type="SAM" id="Phobius"/>
    </source>
</evidence>
<dbReference type="OrthoDB" id="9817685at2"/>
<protein>
    <submittedName>
        <fullName evidence="3">Uncharacterized protein</fullName>
    </submittedName>
</protein>
<evidence type="ECO:0000256" key="1">
    <source>
        <dbReference type="SAM" id="Coils"/>
    </source>
</evidence>
<accession>A0A4Q5LTP2</accession>
<name>A0A4Q5LTP2_9BACT</name>
<organism evidence="3 4">
    <name type="scientific">Emticicia agri</name>
    <dbReference type="NCBI Taxonomy" id="2492393"/>
    <lineage>
        <taxon>Bacteria</taxon>
        <taxon>Pseudomonadati</taxon>
        <taxon>Bacteroidota</taxon>
        <taxon>Cytophagia</taxon>
        <taxon>Cytophagales</taxon>
        <taxon>Leadbetterellaceae</taxon>
        <taxon>Emticicia</taxon>
    </lineage>
</organism>
<comment type="caution">
    <text evidence="3">The sequence shown here is derived from an EMBL/GenBank/DDBJ whole genome shotgun (WGS) entry which is preliminary data.</text>
</comment>
<keyword evidence="2" id="KW-0812">Transmembrane</keyword>
<evidence type="ECO:0000313" key="3">
    <source>
        <dbReference type="EMBL" id="RYU92885.1"/>
    </source>
</evidence>
<dbReference type="RefSeq" id="WP_130023956.1">
    <property type="nucleotide sequence ID" value="NZ_SEWF01000067.1"/>
</dbReference>